<proteinExistence type="predicted"/>
<name>A0A4Z0F7D9_9GAMM</name>
<accession>A0A4Z0F7D9</accession>
<dbReference type="Proteomes" id="UP000297890">
    <property type="component" value="Unassembled WGS sequence"/>
</dbReference>
<keyword evidence="2" id="KW-1185">Reference proteome</keyword>
<protein>
    <submittedName>
        <fullName evidence="1">Uncharacterized protein</fullName>
    </submittedName>
</protein>
<reference evidence="1 2" key="1">
    <citation type="journal article" date="2019" name="ISME J.">
        <title>Candidatus Macondimonas diazotrophica, a novel gammaproteobacterial genus dominating crude-oil-contaminated coastal sediments.</title>
        <authorList>
            <person name="Karthikeyan S."/>
            <person name="Konstantinidis K."/>
        </authorList>
    </citation>
    <scope>NUCLEOTIDE SEQUENCE [LARGE SCALE GENOMIC DNA]</scope>
    <source>
        <strain evidence="1 2">KTK01</strain>
    </source>
</reference>
<organism evidence="1 2">
    <name type="scientific">Candidatus Macondimonas diazotrophica</name>
    <dbReference type="NCBI Taxonomy" id="2305248"/>
    <lineage>
        <taxon>Bacteria</taxon>
        <taxon>Pseudomonadati</taxon>
        <taxon>Pseudomonadota</taxon>
        <taxon>Gammaproteobacteria</taxon>
        <taxon>Chromatiales</taxon>
        <taxon>Ectothiorhodospiraceae</taxon>
        <taxon>Candidatus Macondimonas</taxon>
    </lineage>
</organism>
<dbReference type="RefSeq" id="WP_135283015.1">
    <property type="nucleotide sequence ID" value="NZ_SRIO01000059.1"/>
</dbReference>
<comment type="caution">
    <text evidence="1">The sequence shown here is derived from an EMBL/GenBank/DDBJ whole genome shotgun (WGS) entry which is preliminary data.</text>
</comment>
<dbReference type="AlphaFoldDB" id="A0A4Z0F7D9"/>
<dbReference type="EMBL" id="SRIO01000059">
    <property type="protein sequence ID" value="TFZ80552.1"/>
    <property type="molecule type" value="Genomic_DNA"/>
</dbReference>
<sequence length="126" mass="13576">MTTTTAWAHLPNAKHIDAVLADVNTRPEVWDAALDAAWYAAWAAARQAARDAARAEAWDAARQAAWDAAGYAAWYVILALIAWDSAADLLDLPPDALRVLVDVAAPPVCHQAALLLPWAVVRESQP</sequence>
<gene>
    <name evidence="1" type="ORF">E4680_13845</name>
</gene>
<evidence type="ECO:0000313" key="2">
    <source>
        <dbReference type="Proteomes" id="UP000297890"/>
    </source>
</evidence>
<evidence type="ECO:0000313" key="1">
    <source>
        <dbReference type="EMBL" id="TFZ80552.1"/>
    </source>
</evidence>